<gene>
    <name evidence="2" type="ORF">MNBD_ACTINO01-1346</name>
</gene>
<dbReference type="AlphaFoldDB" id="A0A3B0SMD3"/>
<dbReference type="InterPro" id="IPR011053">
    <property type="entry name" value="Single_hybrid_motif"/>
</dbReference>
<feature type="domain" description="Lipoyl-binding" evidence="1">
    <location>
        <begin position="6"/>
        <end position="58"/>
    </location>
</feature>
<proteinExistence type="predicted"/>
<dbReference type="EMBL" id="UOEI01000321">
    <property type="protein sequence ID" value="VAW02157.1"/>
    <property type="molecule type" value="Genomic_DNA"/>
</dbReference>
<reference evidence="2" key="1">
    <citation type="submission" date="2018-06" db="EMBL/GenBank/DDBJ databases">
        <authorList>
            <person name="Zhirakovskaya E."/>
        </authorList>
    </citation>
    <scope>NUCLEOTIDE SEQUENCE</scope>
</reference>
<dbReference type="Pfam" id="PF00364">
    <property type="entry name" value="Biotin_lipoyl"/>
    <property type="match status" value="1"/>
</dbReference>
<sequence>MNNREQLRAPLTGTIITVDAVKGEAISAGAQLCLIESMKLEHPVTASVSGTVTHVHIVPGLT</sequence>
<organism evidence="2">
    <name type="scientific">hydrothermal vent metagenome</name>
    <dbReference type="NCBI Taxonomy" id="652676"/>
    <lineage>
        <taxon>unclassified sequences</taxon>
        <taxon>metagenomes</taxon>
        <taxon>ecological metagenomes</taxon>
    </lineage>
</organism>
<dbReference type="InterPro" id="IPR000089">
    <property type="entry name" value="Biotin_lipoyl"/>
</dbReference>
<name>A0A3B0SMD3_9ZZZZ</name>
<dbReference type="SUPFAM" id="SSF51230">
    <property type="entry name" value="Single hybrid motif"/>
    <property type="match status" value="1"/>
</dbReference>
<dbReference type="CDD" id="cd06850">
    <property type="entry name" value="biotinyl_domain"/>
    <property type="match status" value="1"/>
</dbReference>
<evidence type="ECO:0000313" key="2">
    <source>
        <dbReference type="EMBL" id="VAW02157.1"/>
    </source>
</evidence>
<accession>A0A3B0SMD3</accession>
<protein>
    <recommendedName>
        <fullName evidence="1">Lipoyl-binding domain-containing protein</fullName>
    </recommendedName>
</protein>
<evidence type="ECO:0000259" key="1">
    <source>
        <dbReference type="Pfam" id="PF00364"/>
    </source>
</evidence>
<feature type="non-terminal residue" evidence="2">
    <location>
        <position position="62"/>
    </location>
</feature>
<dbReference type="Gene3D" id="2.40.50.100">
    <property type="match status" value="1"/>
</dbReference>